<gene>
    <name evidence="1" type="ORF">A2V54_00055</name>
</gene>
<dbReference type="AlphaFoldDB" id="A0A1F4UH56"/>
<dbReference type="Proteomes" id="UP000176583">
    <property type="component" value="Unassembled WGS sequence"/>
</dbReference>
<organism evidence="1 2">
    <name type="scientific">candidate division WWE3 bacterium RBG_19FT_COMBO_53_11</name>
    <dbReference type="NCBI Taxonomy" id="1802613"/>
    <lineage>
        <taxon>Bacteria</taxon>
        <taxon>Katanobacteria</taxon>
    </lineage>
</organism>
<comment type="caution">
    <text evidence="1">The sequence shown here is derived from an EMBL/GenBank/DDBJ whole genome shotgun (WGS) entry which is preliminary data.</text>
</comment>
<evidence type="ECO:0000313" key="1">
    <source>
        <dbReference type="EMBL" id="OGC44298.1"/>
    </source>
</evidence>
<proteinExistence type="predicted"/>
<dbReference type="EMBL" id="MEUW01000022">
    <property type="protein sequence ID" value="OGC44298.1"/>
    <property type="molecule type" value="Genomic_DNA"/>
</dbReference>
<name>A0A1F4UH56_UNCKA</name>
<sequence>MRNRRKLVFGLVAAVLISLALGFIYQEISPEVAEEDKLPSFVLAEEPGRVIGRVELSGLASVDFPTAASIYRAEKLDLTFTQADAVGWAKNFGSLSSSGEVDTPLGKIYVFAKKGEELTVTGNPRALRYTRESAGGTGTISDSTTAIQKAKEFLAAKKLPDPSSFLPTVKYLSAIGERTAETTAAEAAFVEVNFSWSVGGYDLLGESPSDMAIRVILDRDTRVVYLNYQFPDYSFSTGQEVPLLSFSQASDALGREAQIVLVRPVGDIGKWSISDSSNLSSFSPEAARLVYVMQPGGELLYPVYLFEGPGRALGNDVWSAAYVLAVSPQYIKEE</sequence>
<accession>A0A1F4UH56</accession>
<evidence type="ECO:0000313" key="2">
    <source>
        <dbReference type="Proteomes" id="UP000176583"/>
    </source>
</evidence>
<protein>
    <submittedName>
        <fullName evidence="1">Uncharacterized protein</fullName>
    </submittedName>
</protein>
<reference evidence="1 2" key="1">
    <citation type="journal article" date="2016" name="Nat. Commun.">
        <title>Thousands of microbial genomes shed light on interconnected biogeochemical processes in an aquifer system.</title>
        <authorList>
            <person name="Anantharaman K."/>
            <person name="Brown C.T."/>
            <person name="Hug L.A."/>
            <person name="Sharon I."/>
            <person name="Castelle C.J."/>
            <person name="Probst A.J."/>
            <person name="Thomas B.C."/>
            <person name="Singh A."/>
            <person name="Wilkins M.J."/>
            <person name="Karaoz U."/>
            <person name="Brodie E.L."/>
            <person name="Williams K.H."/>
            <person name="Hubbard S.S."/>
            <person name="Banfield J.F."/>
        </authorList>
    </citation>
    <scope>NUCLEOTIDE SEQUENCE [LARGE SCALE GENOMIC DNA]</scope>
</reference>